<keyword evidence="4" id="KW-0472">Membrane</keyword>
<dbReference type="InParanoid" id="T1F036"/>
<dbReference type="AlphaFoldDB" id="T1F036"/>
<keyword evidence="4" id="KW-1133">Transmembrane helix</keyword>
<dbReference type="Proteomes" id="UP000015101">
    <property type="component" value="Unassembled WGS sequence"/>
</dbReference>
<dbReference type="HOGENOM" id="CLU_1422917_0_0_1"/>
<sequence length="191" mass="22216">MNIVVYFVVFGIFGYFEIFVLVSSQLNTYQDPMKCPAERCYCYADEDLECTDLLLTSVPNFYHTKYTRNITYALLDLSENKIKEIQPWAFADLSLRSIKIWRNHKKTDLKLYGDSFQGLNDCLEKLNLKKNNISKLPKASSHYAWHLDKLAVQQYVSQYGFTHLVYSPSPFVPLAKSFTSYNNAFDDAVRL</sequence>
<dbReference type="CTD" id="20202186"/>
<evidence type="ECO:0008006" key="8">
    <source>
        <dbReference type="Google" id="ProtNLM"/>
    </source>
</evidence>
<organism evidence="6 7">
    <name type="scientific">Helobdella robusta</name>
    <name type="common">Californian leech</name>
    <dbReference type="NCBI Taxonomy" id="6412"/>
    <lineage>
        <taxon>Eukaryota</taxon>
        <taxon>Metazoa</taxon>
        <taxon>Spiralia</taxon>
        <taxon>Lophotrochozoa</taxon>
        <taxon>Annelida</taxon>
        <taxon>Clitellata</taxon>
        <taxon>Hirudinea</taxon>
        <taxon>Rhynchobdellida</taxon>
        <taxon>Glossiphoniidae</taxon>
        <taxon>Helobdella</taxon>
    </lineage>
</organism>
<keyword evidence="2" id="KW-0732">Signal</keyword>
<reference evidence="6" key="3">
    <citation type="submission" date="2015-06" db="UniProtKB">
        <authorList>
            <consortium name="EnsemblMetazoa"/>
        </authorList>
    </citation>
    <scope>IDENTIFICATION</scope>
</reference>
<evidence type="ECO:0000256" key="1">
    <source>
        <dbReference type="ARBA" id="ARBA00022614"/>
    </source>
</evidence>
<dbReference type="GeneID" id="20202186"/>
<evidence type="ECO:0000256" key="3">
    <source>
        <dbReference type="ARBA" id="ARBA00022737"/>
    </source>
</evidence>
<dbReference type="SUPFAM" id="SSF52058">
    <property type="entry name" value="L domain-like"/>
    <property type="match status" value="1"/>
</dbReference>
<keyword evidence="1" id="KW-0433">Leucine-rich repeat</keyword>
<dbReference type="PANTHER" id="PTHR24369:SF210">
    <property type="entry name" value="CHAOPTIN-RELATED"/>
    <property type="match status" value="1"/>
</dbReference>
<dbReference type="KEGG" id="hro:HELRODRAFT_168039"/>
<evidence type="ECO:0000313" key="7">
    <source>
        <dbReference type="Proteomes" id="UP000015101"/>
    </source>
</evidence>
<evidence type="ECO:0000256" key="2">
    <source>
        <dbReference type="ARBA" id="ARBA00022729"/>
    </source>
</evidence>
<keyword evidence="7" id="KW-1185">Reference proteome</keyword>
<reference evidence="7" key="1">
    <citation type="submission" date="2012-12" db="EMBL/GenBank/DDBJ databases">
        <authorList>
            <person name="Hellsten U."/>
            <person name="Grimwood J."/>
            <person name="Chapman J.A."/>
            <person name="Shapiro H."/>
            <person name="Aerts A."/>
            <person name="Otillar R.P."/>
            <person name="Terry A.Y."/>
            <person name="Boore J.L."/>
            <person name="Simakov O."/>
            <person name="Marletaz F."/>
            <person name="Cho S.-J."/>
            <person name="Edsinger-Gonzales E."/>
            <person name="Havlak P."/>
            <person name="Kuo D.-H."/>
            <person name="Larsson T."/>
            <person name="Lv J."/>
            <person name="Arendt D."/>
            <person name="Savage R."/>
            <person name="Osoegawa K."/>
            <person name="de Jong P."/>
            <person name="Lindberg D.R."/>
            <person name="Seaver E.C."/>
            <person name="Weisblat D.A."/>
            <person name="Putnam N.H."/>
            <person name="Grigoriev I.V."/>
            <person name="Rokhsar D.S."/>
        </authorList>
    </citation>
    <scope>NUCLEOTIDE SEQUENCE</scope>
</reference>
<protein>
    <recommendedName>
        <fullName evidence="8">LRRNT domain-containing protein</fullName>
    </recommendedName>
</protein>
<evidence type="ECO:0000313" key="5">
    <source>
        <dbReference type="EMBL" id="ESO10171.1"/>
    </source>
</evidence>
<reference evidence="5 7" key="2">
    <citation type="journal article" date="2013" name="Nature">
        <title>Insights into bilaterian evolution from three spiralian genomes.</title>
        <authorList>
            <person name="Simakov O."/>
            <person name="Marletaz F."/>
            <person name="Cho S.J."/>
            <person name="Edsinger-Gonzales E."/>
            <person name="Havlak P."/>
            <person name="Hellsten U."/>
            <person name="Kuo D.H."/>
            <person name="Larsson T."/>
            <person name="Lv J."/>
            <person name="Arendt D."/>
            <person name="Savage R."/>
            <person name="Osoegawa K."/>
            <person name="de Jong P."/>
            <person name="Grimwood J."/>
            <person name="Chapman J.A."/>
            <person name="Shapiro H."/>
            <person name="Aerts A."/>
            <person name="Otillar R.P."/>
            <person name="Terry A.Y."/>
            <person name="Boore J.L."/>
            <person name="Grigoriev I.V."/>
            <person name="Lindberg D.R."/>
            <person name="Seaver E.C."/>
            <person name="Weisblat D.A."/>
            <person name="Putnam N.H."/>
            <person name="Rokhsar D.S."/>
        </authorList>
    </citation>
    <scope>NUCLEOTIDE SEQUENCE</scope>
</reference>
<feature type="transmembrane region" description="Helical" evidence="4">
    <location>
        <begin position="6"/>
        <end position="24"/>
    </location>
</feature>
<dbReference type="PROSITE" id="PS51450">
    <property type="entry name" value="LRR"/>
    <property type="match status" value="1"/>
</dbReference>
<dbReference type="EMBL" id="KB095905">
    <property type="protein sequence ID" value="ESO10171.1"/>
    <property type="molecule type" value="Genomic_DNA"/>
</dbReference>
<proteinExistence type="predicted"/>
<dbReference type="EnsemblMetazoa" id="HelroT168039">
    <property type="protein sequence ID" value="HelroP168039"/>
    <property type="gene ID" value="HelroG168039"/>
</dbReference>
<dbReference type="Gene3D" id="3.80.10.10">
    <property type="entry name" value="Ribonuclease Inhibitor"/>
    <property type="match status" value="1"/>
</dbReference>
<keyword evidence="3" id="KW-0677">Repeat</keyword>
<dbReference type="PANTHER" id="PTHR24369">
    <property type="entry name" value="ANTIGEN BSP, PUTATIVE-RELATED"/>
    <property type="match status" value="1"/>
</dbReference>
<evidence type="ECO:0000256" key="4">
    <source>
        <dbReference type="SAM" id="Phobius"/>
    </source>
</evidence>
<dbReference type="InterPro" id="IPR001611">
    <property type="entry name" value="Leu-rich_rpt"/>
</dbReference>
<evidence type="ECO:0000313" key="6">
    <source>
        <dbReference type="EnsemblMetazoa" id="HelroP168039"/>
    </source>
</evidence>
<dbReference type="EMBL" id="AMQM01002887">
    <property type="status" value="NOT_ANNOTATED_CDS"/>
    <property type="molecule type" value="Genomic_DNA"/>
</dbReference>
<dbReference type="RefSeq" id="XP_009011985.1">
    <property type="nucleotide sequence ID" value="XM_009013737.1"/>
</dbReference>
<keyword evidence="4" id="KW-0812">Transmembrane</keyword>
<dbReference type="InterPro" id="IPR032675">
    <property type="entry name" value="LRR_dom_sf"/>
</dbReference>
<dbReference type="InterPro" id="IPR050541">
    <property type="entry name" value="LRR_TM_domain-containing"/>
</dbReference>
<accession>T1F036</accession>
<gene>
    <name evidence="6" type="primary">20202186</name>
    <name evidence="5" type="ORF">HELRODRAFT_168039</name>
</gene>
<name>T1F036_HELRO</name>